<dbReference type="GO" id="GO:0051082">
    <property type="term" value="F:unfolded protein binding"/>
    <property type="evidence" value="ECO:0007669"/>
    <property type="project" value="TreeGrafter"/>
</dbReference>
<feature type="domain" description="NADH:ubiquinone oxidoreductase intermediate-associated protein 30" evidence="5">
    <location>
        <begin position="67"/>
        <end position="239"/>
    </location>
</feature>
<dbReference type="InterPro" id="IPR013857">
    <property type="entry name" value="NADH-UbQ_OxRdtase-assoc_prot30"/>
</dbReference>
<accession>A0AAE1FSQ2</accession>
<keyword evidence="7" id="KW-1185">Reference proteome</keyword>
<evidence type="ECO:0000313" key="7">
    <source>
        <dbReference type="Proteomes" id="UP001286313"/>
    </source>
</evidence>
<gene>
    <name evidence="6" type="ORF">Pcinc_015588</name>
</gene>
<dbReference type="PANTHER" id="PTHR13194:SF18">
    <property type="entry name" value="COMPLEX I INTERMEDIATE-ASSOCIATED PROTEIN 30, MITOCHONDRIAL"/>
    <property type="match status" value="1"/>
</dbReference>
<evidence type="ECO:0000256" key="4">
    <source>
        <dbReference type="ARBA" id="ARBA00023186"/>
    </source>
</evidence>
<evidence type="ECO:0000313" key="6">
    <source>
        <dbReference type="EMBL" id="KAK3879884.1"/>
    </source>
</evidence>
<dbReference type="InterPro" id="IPR008979">
    <property type="entry name" value="Galactose-bd-like_sf"/>
</dbReference>
<organism evidence="6 7">
    <name type="scientific">Petrolisthes cinctipes</name>
    <name type="common">Flat porcelain crab</name>
    <dbReference type="NCBI Taxonomy" id="88211"/>
    <lineage>
        <taxon>Eukaryota</taxon>
        <taxon>Metazoa</taxon>
        <taxon>Ecdysozoa</taxon>
        <taxon>Arthropoda</taxon>
        <taxon>Crustacea</taxon>
        <taxon>Multicrustacea</taxon>
        <taxon>Malacostraca</taxon>
        <taxon>Eumalacostraca</taxon>
        <taxon>Eucarida</taxon>
        <taxon>Decapoda</taxon>
        <taxon>Pleocyemata</taxon>
        <taxon>Anomura</taxon>
        <taxon>Galatheoidea</taxon>
        <taxon>Porcellanidae</taxon>
        <taxon>Petrolisthes</taxon>
    </lineage>
</organism>
<name>A0AAE1FSQ2_PETCI</name>
<keyword evidence="4" id="KW-0143">Chaperone</keyword>
<evidence type="ECO:0000259" key="5">
    <source>
        <dbReference type="Pfam" id="PF08547"/>
    </source>
</evidence>
<dbReference type="SUPFAM" id="SSF49785">
    <property type="entry name" value="Galactose-binding domain-like"/>
    <property type="match status" value="1"/>
</dbReference>
<dbReference type="PANTHER" id="PTHR13194">
    <property type="entry name" value="COMPLEX I INTERMEDIATE-ASSOCIATED PROTEIN 30"/>
    <property type="match status" value="1"/>
</dbReference>
<dbReference type="InterPro" id="IPR039131">
    <property type="entry name" value="NDUFAF1"/>
</dbReference>
<dbReference type="GO" id="GO:0032981">
    <property type="term" value="P:mitochondrial respiratory chain complex I assembly"/>
    <property type="evidence" value="ECO:0007669"/>
    <property type="project" value="TreeGrafter"/>
</dbReference>
<dbReference type="Pfam" id="PF08547">
    <property type="entry name" value="CIA30"/>
    <property type="match status" value="1"/>
</dbReference>
<comment type="subcellular location">
    <subcellularLocation>
        <location evidence="1">Mitochondrion</location>
    </subcellularLocation>
</comment>
<dbReference type="EMBL" id="JAWQEG010001383">
    <property type="protein sequence ID" value="KAK3879884.1"/>
    <property type="molecule type" value="Genomic_DNA"/>
</dbReference>
<reference evidence="6" key="1">
    <citation type="submission" date="2023-10" db="EMBL/GenBank/DDBJ databases">
        <title>Genome assemblies of two species of porcelain crab, Petrolisthes cinctipes and Petrolisthes manimaculis (Anomura: Porcellanidae).</title>
        <authorList>
            <person name="Angst P."/>
        </authorList>
    </citation>
    <scope>NUCLEOTIDE SEQUENCE</scope>
    <source>
        <strain evidence="6">PB745_01</strain>
        <tissue evidence="6">Gill</tissue>
    </source>
</reference>
<evidence type="ECO:0000256" key="3">
    <source>
        <dbReference type="ARBA" id="ARBA00023128"/>
    </source>
</evidence>
<proteinExistence type="inferred from homology"/>
<dbReference type="AlphaFoldDB" id="A0AAE1FSQ2"/>
<protein>
    <recommendedName>
        <fullName evidence="5">NADH:ubiquinone oxidoreductase intermediate-associated protein 30 domain-containing protein</fullName>
    </recommendedName>
</protein>
<sequence>MFWERDPKGGYESKTKQSRTKLVREGLKELRTEIFKWQQEVKEKFEDDPIWVMPVIGTTGDMNKVWELDNEAALENWNVTSDSDHGEGFSSGSLTISPTGHGLFSGHISTQVPKDGRVKTAGYCNMKSLRPRKSFKRDAYLDWSQYTHLEMRVRGDGRNYLLNIGNAGYFDITWNDVYSYILFTRGGPHWQLTRIPFSKFFLASKGRVQDKQIQVQLDQVTSLGISAGDRINAPFRLEIDYIGVYHDPNHTETFAYEMYRVPKFMGS</sequence>
<comment type="caution">
    <text evidence="6">The sequence shown here is derived from an EMBL/GenBank/DDBJ whole genome shotgun (WGS) entry which is preliminary data.</text>
</comment>
<keyword evidence="3" id="KW-0496">Mitochondrion</keyword>
<evidence type="ECO:0000256" key="1">
    <source>
        <dbReference type="ARBA" id="ARBA00004173"/>
    </source>
</evidence>
<dbReference type="GO" id="GO:0005739">
    <property type="term" value="C:mitochondrion"/>
    <property type="evidence" value="ECO:0007669"/>
    <property type="project" value="UniProtKB-SubCell"/>
</dbReference>
<dbReference type="GO" id="GO:0006120">
    <property type="term" value="P:mitochondrial electron transport, NADH to ubiquinone"/>
    <property type="evidence" value="ECO:0007669"/>
    <property type="project" value="TreeGrafter"/>
</dbReference>
<evidence type="ECO:0000256" key="2">
    <source>
        <dbReference type="ARBA" id="ARBA00007884"/>
    </source>
</evidence>
<dbReference type="Proteomes" id="UP001286313">
    <property type="component" value="Unassembled WGS sequence"/>
</dbReference>
<comment type="similarity">
    <text evidence="2">Belongs to the CIA30 family.</text>
</comment>